<accession>A0A2M7ARQ1</accession>
<dbReference type="Proteomes" id="UP000231407">
    <property type="component" value="Unassembled WGS sequence"/>
</dbReference>
<dbReference type="GO" id="GO:0016020">
    <property type="term" value="C:membrane"/>
    <property type="evidence" value="ECO:0007669"/>
    <property type="project" value="UniProtKB-SubCell"/>
</dbReference>
<evidence type="ECO:0008006" key="8">
    <source>
        <dbReference type="Google" id="ProtNLM"/>
    </source>
</evidence>
<protein>
    <recommendedName>
        <fullName evidence="8">LemA family protein</fullName>
    </recommendedName>
</protein>
<dbReference type="Pfam" id="PF04011">
    <property type="entry name" value="LemA"/>
    <property type="match status" value="1"/>
</dbReference>
<evidence type="ECO:0000313" key="6">
    <source>
        <dbReference type="EMBL" id="PIU73307.1"/>
    </source>
</evidence>
<name>A0A2M7ARQ1_9BACT</name>
<evidence type="ECO:0000256" key="2">
    <source>
        <dbReference type="ARBA" id="ARBA00008854"/>
    </source>
</evidence>
<dbReference type="InterPro" id="IPR007156">
    <property type="entry name" value="MamQ_LemA"/>
</dbReference>
<proteinExistence type="inferred from homology"/>
<gene>
    <name evidence="6" type="ORF">COS78_03055</name>
</gene>
<dbReference type="PANTHER" id="PTHR34478">
    <property type="entry name" value="PROTEIN LEMA"/>
    <property type="match status" value="1"/>
</dbReference>
<dbReference type="PANTHER" id="PTHR34478:SF2">
    <property type="entry name" value="MEMBRANE PROTEIN"/>
    <property type="match status" value="1"/>
</dbReference>
<organism evidence="6 7">
    <name type="scientific">Candidatus Shapirobacteria bacterium CG06_land_8_20_14_3_00_40_12</name>
    <dbReference type="NCBI Taxonomy" id="1974881"/>
    <lineage>
        <taxon>Bacteria</taxon>
        <taxon>Candidatus Shapironibacteriota</taxon>
    </lineage>
</organism>
<evidence type="ECO:0000256" key="5">
    <source>
        <dbReference type="ARBA" id="ARBA00023136"/>
    </source>
</evidence>
<evidence type="ECO:0000313" key="7">
    <source>
        <dbReference type="Proteomes" id="UP000231407"/>
    </source>
</evidence>
<keyword evidence="4" id="KW-1133">Transmembrane helix</keyword>
<dbReference type="SUPFAM" id="SSF140478">
    <property type="entry name" value="LemA-like"/>
    <property type="match status" value="1"/>
</dbReference>
<sequence>MWIILIVLAVLILYLIGFFNSLKTLQVRITASIQEIGNQLKRQSNLIPNLVESVKGFMKHEKGIFAELAEARKLIEKAIDSNNPKAIDTAQAYLGRTLRSFRMIAESNPQIQSSTIVSSLMEELRDTADKVMYARRLLIDLSADFNIKISTIPGLWIAPLMGFTAQKGLDTPISGEFLEVSGAETKNPEVKLN</sequence>
<keyword evidence="3" id="KW-0812">Transmembrane</keyword>
<comment type="similarity">
    <text evidence="2">Belongs to the LemA family.</text>
</comment>
<keyword evidence="5" id="KW-0472">Membrane</keyword>
<reference evidence="7" key="1">
    <citation type="submission" date="2017-09" db="EMBL/GenBank/DDBJ databases">
        <title>Depth-based differentiation of microbial function through sediment-hosted aquifers and enrichment of novel symbionts in the deep terrestrial subsurface.</title>
        <authorList>
            <person name="Probst A.J."/>
            <person name="Ladd B."/>
            <person name="Jarett J.K."/>
            <person name="Geller-Mcgrath D.E."/>
            <person name="Sieber C.M.K."/>
            <person name="Emerson J.B."/>
            <person name="Anantharaman K."/>
            <person name="Thomas B.C."/>
            <person name="Malmstrom R."/>
            <person name="Stieglmeier M."/>
            <person name="Klingl A."/>
            <person name="Woyke T."/>
            <person name="Ryan C.M."/>
            <person name="Banfield J.F."/>
        </authorList>
    </citation>
    <scope>NUCLEOTIDE SEQUENCE [LARGE SCALE GENOMIC DNA]</scope>
</reference>
<dbReference type="AlphaFoldDB" id="A0A2M7ARQ1"/>
<evidence type="ECO:0000256" key="1">
    <source>
        <dbReference type="ARBA" id="ARBA00004167"/>
    </source>
</evidence>
<comment type="subcellular location">
    <subcellularLocation>
        <location evidence="1">Membrane</location>
        <topology evidence="1">Single-pass membrane protein</topology>
    </subcellularLocation>
</comment>
<evidence type="ECO:0000256" key="4">
    <source>
        <dbReference type="ARBA" id="ARBA00022989"/>
    </source>
</evidence>
<dbReference type="InterPro" id="IPR023353">
    <property type="entry name" value="LemA-like_dom_sf"/>
</dbReference>
<dbReference type="Gene3D" id="1.20.1440.20">
    <property type="entry name" value="LemA-like domain"/>
    <property type="match status" value="1"/>
</dbReference>
<dbReference type="EMBL" id="PEWA01000041">
    <property type="protein sequence ID" value="PIU73307.1"/>
    <property type="molecule type" value="Genomic_DNA"/>
</dbReference>
<evidence type="ECO:0000256" key="3">
    <source>
        <dbReference type="ARBA" id="ARBA00022692"/>
    </source>
</evidence>
<comment type="caution">
    <text evidence="6">The sequence shown here is derived from an EMBL/GenBank/DDBJ whole genome shotgun (WGS) entry which is preliminary data.</text>
</comment>